<evidence type="ECO:0000313" key="3">
    <source>
        <dbReference type="Proteomes" id="UP000246121"/>
    </source>
</evidence>
<dbReference type="VEuPathDB" id="TriTrypDB:Tc_MARK_8321"/>
<dbReference type="VEuPathDB" id="TriTrypDB:TcCL_NonESM07373"/>
<evidence type="ECO:0000313" key="2">
    <source>
        <dbReference type="EMBL" id="PWU91083.1"/>
    </source>
</evidence>
<dbReference type="GO" id="GO:0005516">
    <property type="term" value="F:calmodulin binding"/>
    <property type="evidence" value="ECO:0007669"/>
    <property type="project" value="InterPro"/>
</dbReference>
<dbReference type="VEuPathDB" id="TriTrypDB:TCDM_08188"/>
<dbReference type="VEuPathDB" id="TriTrypDB:C3747_15g404"/>
<dbReference type="VEuPathDB" id="TriTrypDB:C4B63_45g228"/>
<accession>A0A2V2V9U0</accession>
<organism evidence="2 3">
    <name type="scientific">Trypanosoma cruzi</name>
    <dbReference type="NCBI Taxonomy" id="5693"/>
    <lineage>
        <taxon>Eukaryota</taxon>
        <taxon>Discoba</taxon>
        <taxon>Euglenozoa</taxon>
        <taxon>Kinetoplastea</taxon>
        <taxon>Metakinetoplastina</taxon>
        <taxon>Trypanosomatida</taxon>
        <taxon>Trypanosomatidae</taxon>
        <taxon>Trypanosoma</taxon>
        <taxon>Schizotrypanum</taxon>
    </lineage>
</organism>
<dbReference type="VEuPathDB" id="TriTrypDB:TcCLB.508547.160"/>
<gene>
    <name evidence="2" type="ORF">C4B63_45g228</name>
</gene>
<comment type="caution">
    <text evidence="2">The sequence shown here is derived from an EMBL/GenBank/DDBJ whole genome shotgun (WGS) entry which is preliminary data.</text>
</comment>
<dbReference type="InterPro" id="IPR007824">
    <property type="entry name" value="Flagellar_rod"/>
</dbReference>
<dbReference type="VEuPathDB" id="TriTrypDB:ECC02_000979"/>
<feature type="region of interest" description="Disordered" evidence="1">
    <location>
        <begin position="62"/>
        <end position="84"/>
    </location>
</feature>
<evidence type="ECO:0000256" key="1">
    <source>
        <dbReference type="SAM" id="MobiDB-lite"/>
    </source>
</evidence>
<dbReference type="EMBL" id="PRFA01000045">
    <property type="protein sequence ID" value="PWU91083.1"/>
    <property type="molecule type" value="Genomic_DNA"/>
</dbReference>
<name>A0A2V2V9U0_TRYCR</name>
<protein>
    <recommendedName>
        <fullName evidence="4">Paraflagellar rod component</fullName>
    </recommendedName>
</protein>
<dbReference type="VEuPathDB" id="TriTrypDB:TcG_06197"/>
<dbReference type="VEuPathDB" id="TriTrypDB:BCY84_12666"/>
<evidence type="ECO:0008006" key="4">
    <source>
        <dbReference type="Google" id="ProtNLM"/>
    </source>
</evidence>
<dbReference type="Pfam" id="PF05149">
    <property type="entry name" value="Flagellar_rod"/>
    <property type="match status" value="1"/>
</dbReference>
<dbReference type="VEuPathDB" id="TriTrypDB:TCSYLVIO_009787"/>
<dbReference type="AlphaFoldDB" id="A0A2V2V9U0"/>
<dbReference type="GO" id="GO:0031514">
    <property type="term" value="C:motile cilium"/>
    <property type="evidence" value="ECO:0007669"/>
    <property type="project" value="InterPro"/>
</dbReference>
<proteinExistence type="predicted"/>
<reference evidence="2 3" key="1">
    <citation type="journal article" date="2018" name="Microb. Genom.">
        <title>Expanding an expanded genome: long-read sequencing of Trypanosoma cruzi.</title>
        <authorList>
            <person name="Berna L."/>
            <person name="Rodriguez M."/>
            <person name="Chiribao M.L."/>
            <person name="Parodi-Talice A."/>
            <person name="Pita S."/>
            <person name="Rijo G."/>
            <person name="Alvarez-Valin F."/>
            <person name="Robello C."/>
        </authorList>
    </citation>
    <scope>NUCLEOTIDE SEQUENCE [LARGE SCALE GENOMIC DNA]</scope>
    <source>
        <strain evidence="2 3">Dm28c</strain>
    </source>
</reference>
<sequence length="792" mass="90713">MYPERRPYATAVRHSGYLSKPLLPPVEALRILNSAVGMDIPRSLRRECASTAADDSARKTYLRPRTAGGPLSSLGAQRRGSPTLESAKPFAFREKQYHNSQQVALNAQLSNAVEELFKLWHRKVRDLLNYLDAYPPQCATSSTMMEDAMEHYFQGYRFTQAPPVTMEQLAQDFKLGTTPDMLNEIQKSPALNTERIRRSLDSLLNARHFLAPLEQYVQELEDLASLALKDESCKVVDGVLRGAVWLSKAAVALHEKFHYDPFEYALKELRKSDLPIERLERRVLEKKEQKERAINEELPGEALNFLTSQVDLSNDLLLMNKARLDLVQLLSNDVREMKPLIDAVIKDARRSVELLKGRIERDLPLVKKDLESISHDTQNTEEHIKYLQKVDSDANKNAHKEFCKIEDDEKDLWALLLETMQKLVNISEEKDEFVKLQMRLREQRSRDMALALELLKAQNQYHECLRSCEESLWRWSSVAEVYETYVEAYVPKLLKKLNDAEEAEQLLYNHESQEYVRRYEMFEYAVEEGRATRQVHADRLRALQRSKRLDLERALATLDPHAEKYNKEVEDAQSQVEETEAYISLVGDLERERRSEVEPILQHVLSHNRTMLTQREALSSIEQTLRLRDKSSEKNDASPADEMDVEEAGDVVGSTVTTAAAAALGSDGEPLVTDTDFVGTSSFAFARPPTSTVGMHTGTDSMMLATVAHPHVQARTIGINHEEAFLERYRRFTDDEQRAVEASEAKIRQFRQDMDKLGLKYNNTDYVRMKFGSTERNYINSRGDIAGEVNAQ</sequence>
<dbReference type="VEuPathDB" id="TriTrypDB:TcBrA4_0000730"/>
<dbReference type="Proteomes" id="UP000246121">
    <property type="component" value="Unassembled WGS sequence"/>
</dbReference>
<dbReference type="OrthoDB" id="272902at2759"/>